<feature type="region of interest" description="Disordered" evidence="1">
    <location>
        <begin position="374"/>
        <end position="399"/>
    </location>
</feature>
<dbReference type="SUPFAM" id="SSF53756">
    <property type="entry name" value="UDP-Glycosyltransferase/glycogen phosphorylase"/>
    <property type="match status" value="1"/>
</dbReference>
<dbReference type="EMBL" id="JACHOP010000012">
    <property type="protein sequence ID" value="MBB5758239.1"/>
    <property type="molecule type" value="Genomic_DNA"/>
</dbReference>
<dbReference type="SUPFAM" id="SSF53335">
    <property type="entry name" value="S-adenosyl-L-methionine-dependent methyltransferases"/>
    <property type="match status" value="1"/>
</dbReference>
<dbReference type="GO" id="GO:0016740">
    <property type="term" value="F:transferase activity"/>
    <property type="evidence" value="ECO:0007669"/>
    <property type="project" value="UniProtKB-KW"/>
</dbReference>
<dbReference type="RefSeq" id="WP_183570490.1">
    <property type="nucleotide sequence ID" value="NZ_JACHOP010000012.1"/>
</dbReference>
<keyword evidence="2" id="KW-0808">Transferase</keyword>
<dbReference type="Pfam" id="PF13578">
    <property type="entry name" value="Methyltransf_24"/>
    <property type="match status" value="1"/>
</dbReference>
<sequence length="719" mass="80870">MKLHVFGRHPIPQGGFNGVMSLFECIEFARLGYEVTLLLPFVTRESYEEFLQKHKIGSLDELDRYGARFDIRPVFPDGDGFSECDILIYQSYFVEDWIKFGALCRQYAKVTTKNFPKFVPSPDLVQTSAVLGQFGQFDFVACSLQEDVDLLQADPRVRAEYPARFAYVPRGASPSMLHPGYKSGLPPTIGLDVPNMPDMLAIQHYVRPIERLKAEFPDLKVMSIGRPVPIEGAIKVPFGRFDRIYEQFFNRVHVYCTINYEHSPPHLQAEVQKKNPLWKAKAIYEVQNIEAQMSGAALIGHRSNIIEELYRPGETGFNILDFGDEEQIYQVLRRALLDRAVNAVACRNYAIANYDWRHCVRLWSEGLQGLIRHRSGGTSPAAGQPTPQPAPAAPAAAAPVSPAPVAAPAAPIPATPEQEIATLIKLGQKYKWATGEERRKLEAHGVSLGRTDFYSETPSLAEIEASFEYEGYQSTRDSKPIFDDADVFDLARIESYGRSLVEYTGQFAPPVEKTDEGFYWKNSQFSGTDAMSLYGTIRKLRPAKVVEIGCGFSSHVVNAALEANGSGSLTCIDPEPRTDIKNLPNIQFRQEKIQGVPASWFQENLSAGDVVFFDGSHTVKTGSDTIYFYLRILPYLPKGVIVHAHDVRLPFPRNRQALLEAKLYWGEQYLLLAHLYNQARYRVLFASDLVERRLNELSRQLMHGRHGSGGVSLWYEIVG</sequence>
<keyword evidence="3" id="KW-1185">Reference proteome</keyword>
<organism evidence="2 3">
    <name type="scientific">Methylorubrum rhodinum</name>
    <dbReference type="NCBI Taxonomy" id="29428"/>
    <lineage>
        <taxon>Bacteria</taxon>
        <taxon>Pseudomonadati</taxon>
        <taxon>Pseudomonadota</taxon>
        <taxon>Alphaproteobacteria</taxon>
        <taxon>Hyphomicrobiales</taxon>
        <taxon>Methylobacteriaceae</taxon>
        <taxon>Methylorubrum</taxon>
    </lineage>
</organism>
<dbReference type="InterPro" id="IPR029063">
    <property type="entry name" value="SAM-dependent_MTases_sf"/>
</dbReference>
<gene>
    <name evidence="2" type="ORF">HNR00_002957</name>
</gene>
<evidence type="ECO:0000256" key="1">
    <source>
        <dbReference type="SAM" id="MobiDB-lite"/>
    </source>
</evidence>
<proteinExistence type="predicted"/>
<evidence type="ECO:0000313" key="3">
    <source>
        <dbReference type="Proteomes" id="UP000583454"/>
    </source>
</evidence>
<comment type="caution">
    <text evidence="2">The sequence shown here is derived from an EMBL/GenBank/DDBJ whole genome shotgun (WGS) entry which is preliminary data.</text>
</comment>
<protein>
    <submittedName>
        <fullName evidence="2">Glycosyltransferase involved in cell wall biosynthesis</fullName>
    </submittedName>
</protein>
<reference evidence="2 3" key="1">
    <citation type="submission" date="2020-08" db="EMBL/GenBank/DDBJ databases">
        <title>Genomic Encyclopedia of Type Strains, Phase IV (KMG-IV): sequencing the most valuable type-strain genomes for metagenomic binning, comparative biology and taxonomic classification.</title>
        <authorList>
            <person name="Goeker M."/>
        </authorList>
    </citation>
    <scope>NUCLEOTIDE SEQUENCE [LARGE SCALE GENOMIC DNA]</scope>
    <source>
        <strain evidence="2 3">DSM 2163</strain>
    </source>
</reference>
<evidence type="ECO:0000313" key="2">
    <source>
        <dbReference type="EMBL" id="MBB5758239.1"/>
    </source>
</evidence>
<name>A0A840ZJT1_9HYPH</name>
<accession>A0A840ZJT1</accession>
<dbReference type="Proteomes" id="UP000583454">
    <property type="component" value="Unassembled WGS sequence"/>
</dbReference>
<dbReference type="Gene3D" id="3.40.50.150">
    <property type="entry name" value="Vaccinia Virus protein VP39"/>
    <property type="match status" value="1"/>
</dbReference>
<dbReference type="AlphaFoldDB" id="A0A840ZJT1"/>